<evidence type="ECO:0000313" key="4">
    <source>
        <dbReference type="EMBL" id="MFC1848995.1"/>
    </source>
</evidence>
<keyword evidence="5" id="KW-1185">Reference proteome</keyword>
<keyword evidence="1" id="KW-0813">Transport</keyword>
<feature type="domain" description="RCK C-terminal" evidence="3">
    <location>
        <begin position="104"/>
        <end position="184"/>
    </location>
</feature>
<dbReference type="Pfam" id="PF02254">
    <property type="entry name" value="TrkA_N"/>
    <property type="match status" value="1"/>
</dbReference>
<dbReference type="InterPro" id="IPR036291">
    <property type="entry name" value="NAD(P)-bd_dom_sf"/>
</dbReference>
<feature type="non-terminal residue" evidence="4">
    <location>
        <position position="1"/>
    </location>
</feature>
<evidence type="ECO:0000259" key="3">
    <source>
        <dbReference type="PROSITE" id="PS51202"/>
    </source>
</evidence>
<sequence>ERCEHLTTHLQKSLILNVEATDVETLLDEGFDQIEAIVTATSDDKTNVLMAILAKQFKIGKIIAIVSDERYSSMLNSLGIDTVINPKNITADNIFKYLRRGQILSVSSIAGEKAEILEFVVSQDSTLVNKPLSQLKIPYGCIVGAILHNHDVIIPSGSDRISPGDRVIVFSLRSILSKVEKMFA</sequence>
<gene>
    <name evidence="4" type="ORF">ACFL27_02190</name>
</gene>
<dbReference type="InterPro" id="IPR006037">
    <property type="entry name" value="RCK_C"/>
</dbReference>
<dbReference type="Proteomes" id="UP001594351">
    <property type="component" value="Unassembled WGS sequence"/>
</dbReference>
<dbReference type="InterPro" id="IPR036721">
    <property type="entry name" value="RCK_C_sf"/>
</dbReference>
<dbReference type="EMBL" id="JBHPBY010000016">
    <property type="protein sequence ID" value="MFC1848995.1"/>
    <property type="molecule type" value="Genomic_DNA"/>
</dbReference>
<dbReference type="InterPro" id="IPR050721">
    <property type="entry name" value="Trk_Ktr_HKT_K-transport"/>
</dbReference>
<evidence type="ECO:0000313" key="5">
    <source>
        <dbReference type="Proteomes" id="UP001594351"/>
    </source>
</evidence>
<keyword evidence="2" id="KW-0406">Ion transport</keyword>
<dbReference type="InterPro" id="IPR003148">
    <property type="entry name" value="RCK_N"/>
</dbReference>
<dbReference type="SUPFAM" id="SSF51735">
    <property type="entry name" value="NAD(P)-binding Rossmann-fold domains"/>
    <property type="match status" value="1"/>
</dbReference>
<evidence type="ECO:0000256" key="1">
    <source>
        <dbReference type="ARBA" id="ARBA00022448"/>
    </source>
</evidence>
<dbReference type="PANTHER" id="PTHR43833:SF5">
    <property type="entry name" value="TRK SYSTEM POTASSIUM UPTAKE PROTEIN TRKA"/>
    <property type="match status" value="1"/>
</dbReference>
<organism evidence="4 5">
    <name type="scientific">candidate division CSSED10-310 bacterium</name>
    <dbReference type="NCBI Taxonomy" id="2855610"/>
    <lineage>
        <taxon>Bacteria</taxon>
        <taxon>Bacteria division CSSED10-310</taxon>
    </lineage>
</organism>
<proteinExistence type="predicted"/>
<evidence type="ECO:0000256" key="2">
    <source>
        <dbReference type="ARBA" id="ARBA00023065"/>
    </source>
</evidence>
<reference evidence="4 5" key="1">
    <citation type="submission" date="2024-09" db="EMBL/GenBank/DDBJ databases">
        <title>Laminarin stimulates single cell rates of sulfate reduction while oxygen inhibits transcriptomic activity in coastal marine sediment.</title>
        <authorList>
            <person name="Lindsay M."/>
            <person name="Orcutt B."/>
            <person name="Emerson D."/>
            <person name="Stepanauskas R."/>
            <person name="D'Angelo T."/>
        </authorList>
    </citation>
    <scope>NUCLEOTIDE SEQUENCE [LARGE SCALE GENOMIC DNA]</scope>
    <source>
        <strain evidence="4">SAG AM-311-K15</strain>
    </source>
</reference>
<dbReference type="SUPFAM" id="SSF116726">
    <property type="entry name" value="TrkA C-terminal domain-like"/>
    <property type="match status" value="1"/>
</dbReference>
<protein>
    <submittedName>
        <fullName evidence="4">NAD-binding protein</fullName>
    </submittedName>
</protein>
<name>A0ABV6YS21_UNCC1</name>
<comment type="caution">
    <text evidence="4">The sequence shown here is derived from an EMBL/GenBank/DDBJ whole genome shotgun (WGS) entry which is preliminary data.</text>
</comment>
<accession>A0ABV6YS21</accession>
<dbReference type="Gene3D" id="3.40.50.720">
    <property type="entry name" value="NAD(P)-binding Rossmann-like Domain"/>
    <property type="match status" value="1"/>
</dbReference>
<dbReference type="Pfam" id="PF02080">
    <property type="entry name" value="TrkA_C"/>
    <property type="match status" value="1"/>
</dbReference>
<dbReference type="PANTHER" id="PTHR43833">
    <property type="entry name" value="POTASSIUM CHANNEL PROTEIN 2-RELATED-RELATED"/>
    <property type="match status" value="1"/>
</dbReference>
<dbReference type="Gene3D" id="3.30.70.1450">
    <property type="entry name" value="Regulator of K+ conductance, C-terminal domain"/>
    <property type="match status" value="1"/>
</dbReference>
<dbReference type="PROSITE" id="PS51202">
    <property type="entry name" value="RCK_C"/>
    <property type="match status" value="1"/>
</dbReference>